<dbReference type="PANTHER" id="PTHR35861">
    <property type="match status" value="1"/>
</dbReference>
<evidence type="ECO:0000259" key="2">
    <source>
        <dbReference type="Pfam" id="PF04984"/>
    </source>
</evidence>
<dbReference type="Pfam" id="PF04984">
    <property type="entry name" value="Phage_sheath_1"/>
    <property type="match status" value="1"/>
</dbReference>
<accession>A0A1D9FX42</accession>
<gene>
    <name evidence="4" type="ORF">BJP36_08460</name>
</gene>
<dbReference type="InterPro" id="IPR020287">
    <property type="entry name" value="Tail_sheath_C"/>
</dbReference>
<evidence type="ECO:0000313" key="5">
    <source>
        <dbReference type="Proteomes" id="UP000176944"/>
    </source>
</evidence>
<name>A0A1D9FX42_MOOP1</name>
<protein>
    <submittedName>
        <fullName evidence="4">Phage tail sheath subtilisin-like domain-containing protein</fullName>
    </submittedName>
</protein>
<evidence type="ECO:0000259" key="3">
    <source>
        <dbReference type="Pfam" id="PF17482"/>
    </source>
</evidence>
<dbReference type="Pfam" id="PF17482">
    <property type="entry name" value="Phage_sheath_1C"/>
    <property type="match status" value="1"/>
</dbReference>
<dbReference type="InterPro" id="IPR035089">
    <property type="entry name" value="Phage_sheath_subtilisin"/>
</dbReference>
<comment type="similarity">
    <text evidence="1">Belongs to the myoviridae tail sheath protein family.</text>
</comment>
<reference evidence="5" key="1">
    <citation type="submission" date="2016-10" db="EMBL/GenBank/DDBJ databases">
        <title>Comparative genomics uncovers the prolific and rare metabolic potential of the cyanobacterial genus Moorea.</title>
        <authorList>
            <person name="Leao T."/>
            <person name="Castelao G."/>
            <person name="Korobeynikov A."/>
            <person name="Monroe E.A."/>
            <person name="Podell S."/>
            <person name="Glukhov E."/>
            <person name="Allen E."/>
            <person name="Gerwick W.H."/>
            <person name="Gerwick L."/>
        </authorList>
    </citation>
    <scope>NUCLEOTIDE SEQUENCE [LARGE SCALE GENOMIC DNA]</scope>
    <source>
        <strain evidence="5">JHB</strain>
    </source>
</reference>
<evidence type="ECO:0000313" key="4">
    <source>
        <dbReference type="EMBL" id="AOY79949.1"/>
    </source>
</evidence>
<dbReference type="PANTHER" id="PTHR35861:SF1">
    <property type="entry name" value="PHAGE TAIL SHEATH PROTEIN"/>
    <property type="match status" value="1"/>
</dbReference>
<organism evidence="4 5">
    <name type="scientific">Moorena producens (strain JHB)</name>
    <dbReference type="NCBI Taxonomy" id="1454205"/>
    <lineage>
        <taxon>Bacteria</taxon>
        <taxon>Bacillati</taxon>
        <taxon>Cyanobacteriota</taxon>
        <taxon>Cyanophyceae</taxon>
        <taxon>Coleofasciculales</taxon>
        <taxon>Coleofasciculaceae</taxon>
        <taxon>Moorena</taxon>
    </lineage>
</organism>
<dbReference type="Proteomes" id="UP000176944">
    <property type="component" value="Chromosome"/>
</dbReference>
<feature type="domain" description="Tail sheath protein subtilisin-like" evidence="2">
    <location>
        <begin position="133"/>
        <end position="288"/>
    </location>
</feature>
<feature type="domain" description="Tail sheath protein C-terminal" evidence="3">
    <location>
        <begin position="291"/>
        <end position="399"/>
    </location>
</feature>
<dbReference type="EMBL" id="CP017708">
    <property type="protein sequence ID" value="AOY79949.1"/>
    <property type="molecule type" value="Genomic_DNA"/>
</dbReference>
<proteinExistence type="inferred from homology"/>
<dbReference type="AlphaFoldDB" id="A0A1D9FX42"/>
<dbReference type="InterPro" id="IPR052042">
    <property type="entry name" value="Tail_sheath_structural"/>
</dbReference>
<dbReference type="Gene3D" id="3.40.50.11780">
    <property type="match status" value="1"/>
</dbReference>
<evidence type="ECO:0000256" key="1">
    <source>
        <dbReference type="ARBA" id="ARBA00008005"/>
    </source>
</evidence>
<sequence>MPQYLSPGVYVEYVPPASLPVAGVATSVAGFIGVVADNVTMPEQPGQFQKDDEGNLVLDDEGNPVPAPYERATAGEPTLITSWEEFKTRFGDFQEGNKILAHAVYGFFFNGGSRCYVLRVAAATEIDNPAEELEKFEAVDEITIVAVPGAISDIQHTAIIAHCAKMGDRVAVLDGDQTKDPSEVSGIRPVGRSQQASYAAIYYPWIKVFDPVSNAPDTLPPSGHLAGIYARNDATRGVFKAPANEVIVNALDVSRPISKAQQDGLNPEGINVIRSFKGTIKVWGARTMADDANADFRYVSTRRYFNYLQESIDDGTQFAVFEPNNLALWQRIKRTVGDFLLNEWRDGALFGETPEQAFFVKCDAETNPKEVRELGQVVALIGVAIVKPAEFVIFRIQQTAGE</sequence>